<protein>
    <submittedName>
        <fullName evidence="1">Uncharacterized protein</fullName>
    </submittedName>
</protein>
<accession>A0A6G8FIB5</accession>
<organism evidence="1 2">
    <name type="scientific">Leucobacter insecticola</name>
    <dbReference type="NCBI Taxonomy" id="2714934"/>
    <lineage>
        <taxon>Bacteria</taxon>
        <taxon>Bacillati</taxon>
        <taxon>Actinomycetota</taxon>
        <taxon>Actinomycetes</taxon>
        <taxon>Micrococcales</taxon>
        <taxon>Microbacteriaceae</taxon>
        <taxon>Leucobacter</taxon>
    </lineage>
</organism>
<keyword evidence="2" id="KW-1185">Reference proteome</keyword>
<dbReference type="EMBL" id="CP049934">
    <property type="protein sequence ID" value="QIM16190.1"/>
    <property type="molecule type" value="Genomic_DNA"/>
</dbReference>
<dbReference type="AlphaFoldDB" id="A0A6G8FIB5"/>
<dbReference type="RefSeq" id="WP_166322967.1">
    <property type="nucleotide sequence ID" value="NZ_CP049934.1"/>
</dbReference>
<reference evidence="1 2" key="1">
    <citation type="submission" date="2020-03" db="EMBL/GenBank/DDBJ databases">
        <title>Leucobacter sp. nov., isolated from beetles.</title>
        <authorList>
            <person name="Hyun D.-W."/>
            <person name="Bae J.-W."/>
        </authorList>
    </citation>
    <scope>NUCLEOTIDE SEQUENCE [LARGE SCALE GENOMIC DNA]</scope>
    <source>
        <strain evidence="1 2">HDW9B</strain>
    </source>
</reference>
<proteinExistence type="predicted"/>
<dbReference type="Proteomes" id="UP000501387">
    <property type="component" value="Chromosome"/>
</dbReference>
<sequence length="66" mass="7461">MIENTLKVAQKSSYASATRQLSTLKSVCESASAPHDFDFAEFLAELVEQNRRRPACLRAFSEQRLI</sequence>
<evidence type="ECO:0000313" key="2">
    <source>
        <dbReference type="Proteomes" id="UP000501387"/>
    </source>
</evidence>
<dbReference type="KEGG" id="lins:G7067_06775"/>
<name>A0A6G8FIB5_9MICO</name>
<gene>
    <name evidence="1" type="ORF">G7067_06775</name>
</gene>
<evidence type="ECO:0000313" key="1">
    <source>
        <dbReference type="EMBL" id="QIM16190.1"/>
    </source>
</evidence>